<dbReference type="PRINTS" id="PR00079">
    <property type="entry name" value="G6PDHDRGNASE"/>
</dbReference>
<organism evidence="9 10">
    <name type="scientific">Caldimonas thermodepolymerans</name>
    <dbReference type="NCBI Taxonomy" id="215580"/>
    <lineage>
        <taxon>Bacteria</taxon>
        <taxon>Pseudomonadati</taxon>
        <taxon>Pseudomonadota</taxon>
        <taxon>Betaproteobacteria</taxon>
        <taxon>Burkholderiales</taxon>
        <taxon>Sphaerotilaceae</taxon>
        <taxon>Caldimonas</taxon>
    </lineage>
</organism>
<evidence type="ECO:0000256" key="3">
    <source>
        <dbReference type="ARBA" id="ARBA00022857"/>
    </source>
</evidence>
<proteinExistence type="inferred from homology"/>
<dbReference type="GO" id="GO:0009051">
    <property type="term" value="P:pentose-phosphate shunt, oxidative branch"/>
    <property type="evidence" value="ECO:0007669"/>
    <property type="project" value="TreeGrafter"/>
</dbReference>
<dbReference type="HAMAP" id="MF_00966">
    <property type="entry name" value="G6PD"/>
    <property type="match status" value="1"/>
</dbReference>
<comment type="similarity">
    <text evidence="6">Belongs to the glucose-6-phosphate dehydrogenase family.</text>
</comment>
<dbReference type="GO" id="GO:0004345">
    <property type="term" value="F:glucose-6-phosphate dehydrogenase activity"/>
    <property type="evidence" value="ECO:0007669"/>
    <property type="project" value="UniProtKB-UniRule"/>
</dbReference>
<feature type="active site" description="Proton acceptor" evidence="6">
    <location>
        <position position="259"/>
    </location>
</feature>
<evidence type="ECO:0000256" key="6">
    <source>
        <dbReference type="HAMAP-Rule" id="MF_00966"/>
    </source>
</evidence>
<keyword evidence="2 6" id="KW-0313">Glucose metabolism</keyword>
<comment type="caution">
    <text evidence="9">The sequence shown here is derived from an EMBL/GenBank/DDBJ whole genome shotgun (WGS) entry which is preliminary data.</text>
</comment>
<feature type="binding site" evidence="6">
    <location>
        <position position="167"/>
    </location>
    <ligand>
        <name>NADP(+)</name>
        <dbReference type="ChEBI" id="CHEBI:58349"/>
    </ligand>
</feature>
<feature type="binding site" evidence="6">
    <location>
        <position position="197"/>
    </location>
    <ligand>
        <name>substrate</name>
    </ligand>
</feature>
<dbReference type="Gene3D" id="3.30.360.10">
    <property type="entry name" value="Dihydrodipicolinate Reductase, domain 2"/>
    <property type="match status" value="1"/>
</dbReference>
<dbReference type="SUPFAM" id="SSF51735">
    <property type="entry name" value="NAD(P)-binding Rossmann-fold domains"/>
    <property type="match status" value="1"/>
</dbReference>
<dbReference type="EMBL" id="SLXF01000003">
    <property type="protein sequence ID" value="TCP08060.1"/>
    <property type="molecule type" value="Genomic_DNA"/>
</dbReference>
<dbReference type="NCBIfam" id="NF009492">
    <property type="entry name" value="PRK12853.1-3"/>
    <property type="match status" value="1"/>
</dbReference>
<keyword evidence="4 6" id="KW-0560">Oxidoreductase</keyword>
<evidence type="ECO:0000256" key="5">
    <source>
        <dbReference type="ARBA" id="ARBA00023277"/>
    </source>
</evidence>
<dbReference type="SUPFAM" id="SSF55347">
    <property type="entry name" value="Glyceraldehyde-3-phosphate dehydrogenase-like, C-terminal domain"/>
    <property type="match status" value="1"/>
</dbReference>
<comment type="caution">
    <text evidence="6">Lacks conserved residue(s) required for the propagation of feature annotation.</text>
</comment>
<dbReference type="GO" id="GO:0006006">
    <property type="term" value="P:glucose metabolic process"/>
    <property type="evidence" value="ECO:0007669"/>
    <property type="project" value="UniProtKB-KW"/>
</dbReference>
<sequence length="507" mass="57524">MKLYYKSPAPDSPPRRFSNGYGYTIMSFDLVFFGGTGDLTWRKLMPALFQAFRHGKLPPNGRILAVARDDHSDERYRAWLKERFQEVDTPKRPTDEEFARFAELIFYRRVDLSQPAHYQALKSWLAERNADTAVLYLATSPHLFPVICEQLGAAGLNGPHVRVVLEKPLGHDLRSAQEINRVVRSVFTENQAFRIDHYLGKPSVQNLMALRFGNALFEPLWRRECIANIQITLAESIGVGTRGDFYDRTGALRDMIQNHALQLLTMIAMEPPSSSDADAIRDEKLKVLRSLKPFTPESVARDVVRGQYRAGTVDGQPVPGYLEEAKVPPNSRCETFVALRTEVQNWRWAGVPFYLRTGKRLAARDAQIVVNFRPTPHSIFPGINQPNKLVIKLQPEDGLELHLLAAKGTDGQHETLSPVFLDLDFDKAFPTDRVGAYERLLLDAIAGRLNLFVRSDEQEQAWRWVEPILEAWRRDDSGLRSYKAGSWGPPAASALVARDGFTWPEEQ</sequence>
<reference evidence="9 10" key="1">
    <citation type="submission" date="2019-03" db="EMBL/GenBank/DDBJ databases">
        <title>Genomic Encyclopedia of Type Strains, Phase IV (KMG-IV): sequencing the most valuable type-strain genomes for metagenomic binning, comparative biology and taxonomic classification.</title>
        <authorList>
            <person name="Goeker M."/>
        </authorList>
    </citation>
    <scope>NUCLEOTIDE SEQUENCE [LARGE SCALE GENOMIC DNA]</scope>
    <source>
        <strain evidence="9 10">DSM 15264</strain>
    </source>
</reference>
<dbReference type="GO" id="GO:0005829">
    <property type="term" value="C:cytosol"/>
    <property type="evidence" value="ECO:0007669"/>
    <property type="project" value="TreeGrafter"/>
</dbReference>
<dbReference type="PIRSF" id="PIRSF000110">
    <property type="entry name" value="G6PD"/>
    <property type="match status" value="1"/>
</dbReference>
<feature type="binding site" evidence="6">
    <location>
        <position position="201"/>
    </location>
    <ligand>
        <name>substrate</name>
    </ligand>
</feature>
<dbReference type="PANTHER" id="PTHR23429:SF0">
    <property type="entry name" value="GLUCOSE-6-PHOSPHATE 1-DEHYDROGENASE"/>
    <property type="match status" value="1"/>
</dbReference>
<dbReference type="Pfam" id="PF00479">
    <property type="entry name" value="G6PD_N"/>
    <property type="match status" value="1"/>
</dbReference>
<name>A0AA46DF10_9BURK</name>
<comment type="function">
    <text evidence="6">Catalyzes the oxidation of glucose 6-phosphate to 6-phosphogluconolactone.</text>
</comment>
<feature type="binding site" evidence="6">
    <location>
        <position position="254"/>
    </location>
    <ligand>
        <name>substrate</name>
    </ligand>
</feature>
<comment type="pathway">
    <text evidence="1 6">Carbohydrate degradation; pentose phosphate pathway; D-ribulose 5-phosphate from D-glucose 6-phosphate (oxidative stage): step 1/3.</text>
</comment>
<feature type="binding site" evidence="6">
    <location>
        <position position="235"/>
    </location>
    <ligand>
        <name>substrate</name>
    </ligand>
</feature>
<dbReference type="GO" id="GO:0050661">
    <property type="term" value="F:NADP binding"/>
    <property type="evidence" value="ECO:0007669"/>
    <property type="project" value="UniProtKB-UniRule"/>
</dbReference>
<dbReference type="PANTHER" id="PTHR23429">
    <property type="entry name" value="GLUCOSE-6-PHOSPHATE 1-DEHYDROGENASE G6PD"/>
    <property type="match status" value="1"/>
</dbReference>
<dbReference type="InterPro" id="IPR022675">
    <property type="entry name" value="G6P_DH_C"/>
</dbReference>
<comment type="catalytic activity">
    <reaction evidence="6">
        <text>D-glucose 6-phosphate + NADP(+) = 6-phospho-D-glucono-1,5-lactone + NADPH + H(+)</text>
        <dbReference type="Rhea" id="RHEA:15841"/>
        <dbReference type="ChEBI" id="CHEBI:15378"/>
        <dbReference type="ChEBI" id="CHEBI:57783"/>
        <dbReference type="ChEBI" id="CHEBI:57955"/>
        <dbReference type="ChEBI" id="CHEBI:58349"/>
        <dbReference type="ChEBI" id="CHEBI:61548"/>
        <dbReference type="EC" id="1.1.1.49"/>
    </reaction>
</comment>
<dbReference type="AlphaFoldDB" id="A0AA46DF10"/>
<evidence type="ECO:0000256" key="4">
    <source>
        <dbReference type="ARBA" id="ARBA00023002"/>
    </source>
</evidence>
<keyword evidence="3 6" id="KW-0521">NADP</keyword>
<gene>
    <name evidence="6" type="primary">zwf</name>
    <name evidence="9" type="ORF">EV676_10392</name>
</gene>
<feature type="binding site" evidence="6">
    <location>
        <begin position="111"/>
        <end position="112"/>
    </location>
    <ligand>
        <name>NADP(+)</name>
        <dbReference type="ChEBI" id="CHEBI:58349"/>
    </ligand>
</feature>
<accession>A0AA46DF10</accession>
<dbReference type="Gene3D" id="3.40.50.720">
    <property type="entry name" value="NAD(P)-binding Rossmann-like Domain"/>
    <property type="match status" value="1"/>
</dbReference>
<dbReference type="NCBIfam" id="TIGR00871">
    <property type="entry name" value="zwf"/>
    <property type="match status" value="1"/>
</dbReference>
<evidence type="ECO:0000313" key="10">
    <source>
        <dbReference type="Proteomes" id="UP000294772"/>
    </source>
</evidence>
<feature type="binding site" evidence="6">
    <location>
        <position position="68"/>
    </location>
    <ligand>
        <name>NADP(+)</name>
        <dbReference type="ChEBI" id="CHEBI:58349"/>
    </ligand>
</feature>
<evidence type="ECO:0000313" key="9">
    <source>
        <dbReference type="EMBL" id="TCP08060.1"/>
    </source>
</evidence>
<evidence type="ECO:0000259" key="7">
    <source>
        <dbReference type="Pfam" id="PF00479"/>
    </source>
</evidence>
<dbReference type="EC" id="1.1.1.49" evidence="6"/>
<evidence type="ECO:0000259" key="8">
    <source>
        <dbReference type="Pfam" id="PF02781"/>
    </source>
</evidence>
<feature type="domain" description="Glucose-6-phosphate dehydrogenase C-terminal" evidence="8">
    <location>
        <begin position="208"/>
        <end position="503"/>
    </location>
</feature>
<dbReference type="Proteomes" id="UP000294772">
    <property type="component" value="Unassembled WGS sequence"/>
</dbReference>
<evidence type="ECO:0000256" key="2">
    <source>
        <dbReference type="ARBA" id="ARBA00022526"/>
    </source>
</evidence>
<dbReference type="Pfam" id="PF02781">
    <property type="entry name" value="G6PD_C"/>
    <property type="match status" value="1"/>
</dbReference>
<dbReference type="InterPro" id="IPR036291">
    <property type="entry name" value="NAD(P)-bd_dom_sf"/>
</dbReference>
<dbReference type="InterPro" id="IPR001282">
    <property type="entry name" value="G6P_DH"/>
</dbReference>
<feature type="domain" description="Glucose-6-phosphate dehydrogenase NAD-binding" evidence="7">
    <location>
        <begin position="31"/>
        <end position="206"/>
    </location>
</feature>
<dbReference type="InterPro" id="IPR022674">
    <property type="entry name" value="G6P_DH_NAD-bd"/>
</dbReference>
<evidence type="ECO:0000256" key="1">
    <source>
        <dbReference type="ARBA" id="ARBA00004937"/>
    </source>
</evidence>
<feature type="binding site" evidence="6">
    <location>
        <position position="359"/>
    </location>
    <ligand>
        <name>substrate</name>
    </ligand>
</feature>
<keyword evidence="5 6" id="KW-0119">Carbohydrate metabolism</keyword>
<protein>
    <recommendedName>
        <fullName evidence="6">Glucose-6-phosphate 1-dehydrogenase</fullName>
        <shortName evidence="6">G6PD</shortName>
        <ecNumber evidence="6">1.1.1.49</ecNumber>
    </recommendedName>
</protein>